<keyword evidence="1" id="KW-0418">Kinase</keyword>
<dbReference type="RefSeq" id="WP_119700467.1">
    <property type="nucleotide sequence ID" value="NZ_QJSA01000001.1"/>
</dbReference>
<dbReference type="Pfam" id="PF06293">
    <property type="entry name" value="Kdo"/>
    <property type="match status" value="1"/>
</dbReference>
<keyword evidence="2" id="KW-1185">Reference proteome</keyword>
<dbReference type="Proteomes" id="UP000265745">
    <property type="component" value="Unassembled WGS sequence"/>
</dbReference>
<organism evidence="1 2">
    <name type="scientific">Pseudomonas jilinensis</name>
    <dbReference type="NCBI Taxonomy" id="2078689"/>
    <lineage>
        <taxon>Bacteria</taxon>
        <taxon>Pseudomonadati</taxon>
        <taxon>Pseudomonadota</taxon>
        <taxon>Gammaproteobacteria</taxon>
        <taxon>Pseudomonadales</taxon>
        <taxon>Pseudomonadaceae</taxon>
        <taxon>Pseudomonas</taxon>
    </lineage>
</organism>
<name>A0A396S889_9PSED</name>
<dbReference type="InterPro" id="IPR008271">
    <property type="entry name" value="Ser/Thr_kinase_AS"/>
</dbReference>
<sequence>MIKWTLNPEYATGHSGLAFADLDSVFALEGEFITRDPLSTVHRVWIGDRHYYLKRYHAAGKHLRRYLGRPRVVAEWENLLSFKAWGIPAATVVGFGMERRAGLFVRGAMITEALDNTTDLARLAEQQADCFKDPVWVRSVCHQVAHAARMMHDQRFVHNDFKWRNILVDPKARVYLIDCPAGAFWWGPMLRYRIIKDLACLDKLGKLHFTRSQRLRFYRDYSGKQRLDAADKRFIRRVLKFFEGRE</sequence>
<proteinExistence type="predicted"/>
<evidence type="ECO:0000313" key="1">
    <source>
        <dbReference type="EMBL" id="RHW22975.1"/>
    </source>
</evidence>
<evidence type="ECO:0000313" key="2">
    <source>
        <dbReference type="Proteomes" id="UP000265745"/>
    </source>
</evidence>
<gene>
    <name evidence="1" type="ORF">C2846_00780</name>
</gene>
<comment type="caution">
    <text evidence="1">The sequence shown here is derived from an EMBL/GenBank/DDBJ whole genome shotgun (WGS) entry which is preliminary data.</text>
</comment>
<dbReference type="EMBL" id="QJSA01000001">
    <property type="protein sequence ID" value="RHW22975.1"/>
    <property type="molecule type" value="Genomic_DNA"/>
</dbReference>
<dbReference type="SUPFAM" id="SSF56112">
    <property type="entry name" value="Protein kinase-like (PK-like)"/>
    <property type="match status" value="1"/>
</dbReference>
<protein>
    <submittedName>
        <fullName evidence="1">Heptose kinase</fullName>
    </submittedName>
</protein>
<keyword evidence="1" id="KW-0808">Transferase</keyword>
<dbReference type="PROSITE" id="PS00108">
    <property type="entry name" value="PROTEIN_KINASE_ST"/>
    <property type="match status" value="1"/>
</dbReference>
<reference evidence="1 2" key="1">
    <citation type="submission" date="2018-06" db="EMBL/GenBank/DDBJ databases">
        <title>Pseudomonas jilinensis sp. nov., isolated from the production water of Jilin Oilfield in China.</title>
        <authorList>
            <person name="Wang J."/>
        </authorList>
    </citation>
    <scope>NUCLEOTIDE SEQUENCE [LARGE SCALE GENOMIC DNA]</scope>
    <source>
        <strain evidence="1 2">JS15-10A1</strain>
    </source>
</reference>
<dbReference type="InterPro" id="IPR011009">
    <property type="entry name" value="Kinase-like_dom_sf"/>
</dbReference>
<dbReference type="Gene3D" id="1.10.510.10">
    <property type="entry name" value="Transferase(Phosphotransferase) domain 1"/>
    <property type="match status" value="1"/>
</dbReference>
<dbReference type="OrthoDB" id="5608193at2"/>
<dbReference type="GO" id="GO:0004672">
    <property type="term" value="F:protein kinase activity"/>
    <property type="evidence" value="ECO:0007669"/>
    <property type="project" value="InterPro"/>
</dbReference>
<accession>A0A396S889</accession>
<dbReference type="AlphaFoldDB" id="A0A396S889"/>